<keyword evidence="8" id="KW-0318">Glutathionylation</keyword>
<dbReference type="AlphaFoldDB" id="A0AAI9EFN4"/>
<evidence type="ECO:0000256" key="2">
    <source>
        <dbReference type="ARBA" id="ARBA00011738"/>
    </source>
</evidence>
<name>A0AAI9EFN4_9PEZI</name>
<comment type="subunit">
    <text evidence="2 12">Homodimer.</text>
</comment>
<dbReference type="PANTHER" id="PTHR21327">
    <property type="entry name" value="GTP CYCLOHYDROLASE II-RELATED"/>
    <property type="match status" value="1"/>
</dbReference>
<comment type="similarity">
    <text evidence="11 12">Belongs to the DHBP synthase family.</text>
</comment>
<comment type="cofactor">
    <cofactor evidence="12">
        <name>Mg(2+)</name>
        <dbReference type="ChEBI" id="CHEBI:18420"/>
    </cofactor>
    <cofactor evidence="12">
        <name>Mn(2+)</name>
        <dbReference type="ChEBI" id="CHEBI:29035"/>
    </cofactor>
    <text evidence="12">Binds 2 divalent metal cations per subunit. Magnesium or manganese.</text>
</comment>
<comment type="function">
    <text evidence="12">Catalyzes the conversion of D-ribulose 5-phosphate to formate and 3,4-dihydroxy-2-butanone 4-phosphate.</text>
</comment>
<dbReference type="SUPFAM" id="SSF55821">
    <property type="entry name" value="YrdC/RibB"/>
    <property type="match status" value="1"/>
</dbReference>
<organism evidence="13 14">
    <name type="scientific">Lecanosticta acicola</name>
    <dbReference type="NCBI Taxonomy" id="111012"/>
    <lineage>
        <taxon>Eukaryota</taxon>
        <taxon>Fungi</taxon>
        <taxon>Dikarya</taxon>
        <taxon>Ascomycota</taxon>
        <taxon>Pezizomycotina</taxon>
        <taxon>Dothideomycetes</taxon>
        <taxon>Dothideomycetidae</taxon>
        <taxon>Mycosphaerellales</taxon>
        <taxon>Mycosphaerellaceae</taxon>
        <taxon>Lecanosticta</taxon>
    </lineage>
</organism>
<dbReference type="InterPro" id="IPR017945">
    <property type="entry name" value="DHBP_synth_RibB-like_a/b_dom"/>
</dbReference>
<evidence type="ECO:0000256" key="4">
    <source>
        <dbReference type="ARBA" id="ARBA00018836"/>
    </source>
</evidence>
<gene>
    <name evidence="13" type="ORF">LECACI_7A009935</name>
</gene>
<dbReference type="GO" id="GO:0008686">
    <property type="term" value="F:3,4-dihydroxy-2-butanone-4-phosphate synthase activity"/>
    <property type="evidence" value="ECO:0007669"/>
    <property type="project" value="UniProtKB-EC"/>
</dbReference>
<comment type="pathway">
    <text evidence="1 12">Cofactor biosynthesis; riboflavin biosynthesis; 2-hydroxy-3-oxobutyl phosphate from D-ribulose 5-phosphate: step 1/1.</text>
</comment>
<keyword evidence="14" id="KW-1185">Reference proteome</keyword>
<evidence type="ECO:0000256" key="10">
    <source>
        <dbReference type="ARBA" id="ARBA00023239"/>
    </source>
</evidence>
<dbReference type="Pfam" id="PF00926">
    <property type="entry name" value="DHBP_synthase"/>
    <property type="match status" value="1"/>
</dbReference>
<dbReference type="EC" id="4.1.99.12" evidence="3 12"/>
<sequence>MSTPHVNGHVAFDTIPDAVEAFAQGNFILVMDSTSRENEGDLIIAASDLTPEKAAFMIRYSSGYICAPITPSLAAKLELPQMVTQNSDPNRTAYTITIDASEGVTTGISAHDRALTCRRLADPKTQTKESFRRPGHIVPLQAREGGVRARQGHTEAAVDFCKLAGKEPVAVIAEMVEDGEEVPGTAELRGQIGMMRRDGCLAFARRFGLKVVTIEDLVQYLNEHVGGMKG</sequence>
<dbReference type="GO" id="GO:0005758">
    <property type="term" value="C:mitochondrial intermembrane space"/>
    <property type="evidence" value="ECO:0007669"/>
    <property type="project" value="TreeGrafter"/>
</dbReference>
<keyword evidence="10 12" id="KW-0456">Lyase</keyword>
<evidence type="ECO:0000256" key="9">
    <source>
        <dbReference type="ARBA" id="ARBA00023211"/>
    </source>
</evidence>
<comment type="catalytic activity">
    <reaction evidence="12">
        <text>D-ribulose 5-phosphate = (2S)-2-hydroxy-3-oxobutyl phosphate + formate + H(+)</text>
        <dbReference type="Rhea" id="RHEA:18457"/>
        <dbReference type="ChEBI" id="CHEBI:15378"/>
        <dbReference type="ChEBI" id="CHEBI:15740"/>
        <dbReference type="ChEBI" id="CHEBI:58121"/>
        <dbReference type="ChEBI" id="CHEBI:58830"/>
        <dbReference type="EC" id="4.1.99.12"/>
    </reaction>
</comment>
<protein>
    <recommendedName>
        <fullName evidence="4 12">3,4-dihydroxy-2-butanone 4-phosphate synthase</fullName>
        <shortName evidence="12">DHBP synthase</shortName>
        <ecNumber evidence="3 12">4.1.99.12</ecNumber>
    </recommendedName>
</protein>
<dbReference type="InterPro" id="IPR000422">
    <property type="entry name" value="DHBP_synthase_RibB"/>
</dbReference>
<evidence type="ECO:0000256" key="8">
    <source>
        <dbReference type="ARBA" id="ARBA00023206"/>
    </source>
</evidence>
<keyword evidence="9 12" id="KW-0464">Manganese</keyword>
<evidence type="ECO:0000256" key="6">
    <source>
        <dbReference type="ARBA" id="ARBA00022723"/>
    </source>
</evidence>
<evidence type="ECO:0000256" key="12">
    <source>
        <dbReference type="RuleBase" id="RU003843"/>
    </source>
</evidence>
<dbReference type="Gene3D" id="3.90.870.10">
    <property type="entry name" value="DHBP synthase"/>
    <property type="match status" value="1"/>
</dbReference>
<dbReference type="EMBL" id="CAVMBE010000136">
    <property type="protein sequence ID" value="CAK4034777.1"/>
    <property type="molecule type" value="Genomic_DNA"/>
</dbReference>
<comment type="caution">
    <text evidence="13">The sequence shown here is derived from an EMBL/GenBank/DDBJ whole genome shotgun (WGS) entry which is preliminary data.</text>
</comment>
<evidence type="ECO:0000313" key="13">
    <source>
        <dbReference type="EMBL" id="CAK4034777.1"/>
    </source>
</evidence>
<evidence type="ECO:0000256" key="1">
    <source>
        <dbReference type="ARBA" id="ARBA00004904"/>
    </source>
</evidence>
<keyword evidence="5 12" id="KW-0686">Riboflavin biosynthesis</keyword>
<evidence type="ECO:0000256" key="7">
    <source>
        <dbReference type="ARBA" id="ARBA00022842"/>
    </source>
</evidence>
<dbReference type="FunFam" id="3.90.870.10:FF:000002">
    <property type="entry name" value="3,4-dihydroxy-2-butanone 4-phosphate synthase"/>
    <property type="match status" value="1"/>
</dbReference>
<dbReference type="GO" id="GO:0046872">
    <property type="term" value="F:metal ion binding"/>
    <property type="evidence" value="ECO:0007669"/>
    <property type="project" value="UniProtKB-KW"/>
</dbReference>
<dbReference type="PANTHER" id="PTHR21327:SF18">
    <property type="entry name" value="3,4-DIHYDROXY-2-BUTANONE 4-PHOSPHATE SYNTHASE"/>
    <property type="match status" value="1"/>
</dbReference>
<evidence type="ECO:0000256" key="5">
    <source>
        <dbReference type="ARBA" id="ARBA00022619"/>
    </source>
</evidence>
<reference evidence="13" key="1">
    <citation type="submission" date="2023-11" db="EMBL/GenBank/DDBJ databases">
        <authorList>
            <person name="Alioto T."/>
            <person name="Alioto T."/>
            <person name="Gomez Garrido J."/>
        </authorList>
    </citation>
    <scope>NUCLEOTIDE SEQUENCE</scope>
</reference>
<evidence type="ECO:0000256" key="11">
    <source>
        <dbReference type="ARBA" id="ARBA00060730"/>
    </source>
</evidence>
<keyword evidence="6 12" id="KW-0479">Metal-binding</keyword>
<accession>A0AAI9EFN4</accession>
<dbReference type="GO" id="GO:0009231">
    <property type="term" value="P:riboflavin biosynthetic process"/>
    <property type="evidence" value="ECO:0007669"/>
    <property type="project" value="UniProtKB-KW"/>
</dbReference>
<dbReference type="NCBIfam" id="TIGR00506">
    <property type="entry name" value="ribB"/>
    <property type="match status" value="1"/>
</dbReference>
<keyword evidence="7 12" id="KW-0460">Magnesium</keyword>
<evidence type="ECO:0000313" key="14">
    <source>
        <dbReference type="Proteomes" id="UP001296104"/>
    </source>
</evidence>
<dbReference type="GO" id="GO:0005829">
    <property type="term" value="C:cytosol"/>
    <property type="evidence" value="ECO:0007669"/>
    <property type="project" value="TreeGrafter"/>
</dbReference>
<proteinExistence type="inferred from homology"/>
<dbReference type="Proteomes" id="UP001296104">
    <property type="component" value="Unassembled WGS sequence"/>
</dbReference>
<evidence type="ECO:0000256" key="3">
    <source>
        <dbReference type="ARBA" id="ARBA00012153"/>
    </source>
</evidence>